<sequence>MALALCMLKICYRDQYASSPCIPFDIVSTTLWCSGQWHHCSAVPMLSNVHNLAVIATRHLDIDHPGCYRFRAIYCSRRRAYSSRRRRHARRWSSRHSTQLALTFGMAHGAHSVPHGAHNAQQDSNDVGDESRRHVQTAVKFEAGLRDSAGGQPAIALWGIICETTVYTTSNRCRRARECPAGEFMHARIFRALIQDVEDALERSPDRRRHACDYDAPVYCKIYLFRRPEPPEACAVALRRERLGAALCAASEPPEASVLLPCGECETAIFEDPRIYGCGVQPRPSSTGSVHRTCVTDAPLADRRGNYRRLAYKASGASALLVVGGIMDDSDSSVAAAPSLLVGGHLDPVNEGVADIPLADRRGHYRRFVCKAFFHGGFIYDLYVPPEASRASPPPLVGGHLDPANEGLAGAPVAARRGYFDPVNEGYSYWGMSIRPAFFVGECIYDLPLLSETSRACALLNVGGIIVKELRTSPSPRYTRTKGGGCLAETKQNKNVALFFLHGSRNVIGEGEADGDGDEGEGARYSQERGGGTDEVEQGKELGGGHIRGKGKGVVRQIVCTDILRISLPFVKDECGVRDGEGGRETGTRREREEMEATGESRDASNKISKDNKERGDPIPAEALDVAEKLRLEEELDIAARDAMVANETRTRGVVTAHIAHLIGGGPGNTISECKHASNEVKQVARAERQALKDRKDASKTEATPGANAAATLKRQASKTGGTPDTATKKAKTGQTKLKTYTPAEMPFSPAEAEALRAKALRVTVKLNLPFSIWDDVELLEFIGMLRAQAPAIMPSAKVMSTTMLKNAAEVVDKDMKDKLAEREVGLSTDGWKSRTKAALSAVCLNVHTLKLIDTTSMNKDGPAQCKQFEDMIDDAEEVYKCQVLYFVTDGDGGSSKGRKLLVKNRPYMLAPTCWGHQGQLMLGDYFRVNDYAAEISETATGLIGWINNHGKVRMLFNKAQAECARHDATQKTPVLAFLVANITRWTTHVVAFMRLLDLKKALQVAVMLSRAAIIEAQVGAAKYAEKDRLELEANEWCNTIADPGYWNGLEDVLGDLEAICYGININQQDSVSANKVLLMIAGIYLQFEAHPERAVSFRMTERLEKRWADCDQPLFLLALILDPFDGLTRFGDNAGLDHLTINAMATQLWRRMRDRPDNADSAETRLSKETELSAALLRYLAGTGSFASWETNREVFEQTHGRDPLMAWTAFTRRDTQELARFAKTIYSVVVNTAGCERTFSRLKIIQSPHRSRIGTEKMEQMMKVSSQITAENVARGVVKARTKRKNHKGTQALLEVPRYRDVLEDQNDEEESERGRLLVNTRAGWRTEMAKWVAAARAAEEDEFAASLEDSVDEMPTQPIEVPARLVAQQPAARRIAPFPKKTLKELFSGLPPVRTVRLIVRGDTREQELMHALAVSQRASDGGDGDVGDSEECAAVENGTGDSL</sequence>
<protein>
    <submittedName>
        <fullName evidence="2">Ribonuclease H-like domain-containing protein</fullName>
    </submittedName>
</protein>
<comment type="caution">
    <text evidence="2">The sequence shown here is derived from an EMBL/GenBank/DDBJ whole genome shotgun (WGS) entry which is preliminary data.</text>
</comment>
<feature type="region of interest" description="Disordered" evidence="1">
    <location>
        <begin position="577"/>
        <end position="620"/>
    </location>
</feature>
<feature type="region of interest" description="Disordered" evidence="1">
    <location>
        <begin position="510"/>
        <end position="545"/>
    </location>
</feature>
<organism evidence="2 3">
    <name type="scientific">Schizophyllum amplum</name>
    <dbReference type="NCBI Taxonomy" id="97359"/>
    <lineage>
        <taxon>Eukaryota</taxon>
        <taxon>Fungi</taxon>
        <taxon>Dikarya</taxon>
        <taxon>Basidiomycota</taxon>
        <taxon>Agaricomycotina</taxon>
        <taxon>Agaricomycetes</taxon>
        <taxon>Agaricomycetidae</taxon>
        <taxon>Agaricales</taxon>
        <taxon>Schizophyllaceae</taxon>
        <taxon>Schizophyllum</taxon>
    </lineage>
</organism>
<dbReference type="InterPro" id="IPR012337">
    <property type="entry name" value="RNaseH-like_sf"/>
</dbReference>
<gene>
    <name evidence="2" type="ORF">BD626DRAFT_537050</name>
</gene>
<evidence type="ECO:0000313" key="2">
    <source>
        <dbReference type="EMBL" id="TRM63057.1"/>
    </source>
</evidence>
<feature type="compositionally biased region" description="Basic and acidic residues" evidence="1">
    <location>
        <begin position="577"/>
        <end position="617"/>
    </location>
</feature>
<feature type="compositionally biased region" description="Acidic residues" evidence="1">
    <location>
        <begin position="511"/>
        <end position="520"/>
    </location>
</feature>
<reference evidence="2 3" key="1">
    <citation type="journal article" date="2019" name="New Phytol.">
        <title>Comparative genomics reveals unique wood-decay strategies and fruiting body development in the Schizophyllaceae.</title>
        <authorList>
            <person name="Almasi E."/>
            <person name="Sahu N."/>
            <person name="Krizsan K."/>
            <person name="Balint B."/>
            <person name="Kovacs G.M."/>
            <person name="Kiss B."/>
            <person name="Cseklye J."/>
            <person name="Drula E."/>
            <person name="Henrissat B."/>
            <person name="Nagy I."/>
            <person name="Chovatia M."/>
            <person name="Adam C."/>
            <person name="LaButti K."/>
            <person name="Lipzen A."/>
            <person name="Riley R."/>
            <person name="Grigoriev I.V."/>
            <person name="Nagy L.G."/>
        </authorList>
    </citation>
    <scope>NUCLEOTIDE SEQUENCE [LARGE SCALE GENOMIC DNA]</scope>
    <source>
        <strain evidence="2 3">NL-1724</strain>
    </source>
</reference>
<feature type="region of interest" description="Disordered" evidence="1">
    <location>
        <begin position="689"/>
        <end position="738"/>
    </location>
</feature>
<dbReference type="Proteomes" id="UP000320762">
    <property type="component" value="Unassembled WGS sequence"/>
</dbReference>
<keyword evidence="3" id="KW-1185">Reference proteome</keyword>
<accession>A0A550CE49</accession>
<feature type="compositionally biased region" description="Basic and acidic residues" evidence="1">
    <location>
        <begin position="689"/>
        <end position="700"/>
    </location>
</feature>
<name>A0A550CE49_9AGAR</name>
<dbReference type="STRING" id="97359.A0A550CE49"/>
<evidence type="ECO:0000313" key="3">
    <source>
        <dbReference type="Proteomes" id="UP000320762"/>
    </source>
</evidence>
<feature type="compositionally biased region" description="Acidic residues" evidence="1">
    <location>
        <begin position="1426"/>
        <end position="1437"/>
    </location>
</feature>
<dbReference type="SUPFAM" id="SSF53098">
    <property type="entry name" value="Ribonuclease H-like"/>
    <property type="match status" value="1"/>
</dbReference>
<feature type="region of interest" description="Disordered" evidence="1">
    <location>
        <begin position="1420"/>
        <end position="1447"/>
    </location>
</feature>
<dbReference type="EMBL" id="VDMD01000010">
    <property type="protein sequence ID" value="TRM63057.1"/>
    <property type="molecule type" value="Genomic_DNA"/>
</dbReference>
<evidence type="ECO:0000256" key="1">
    <source>
        <dbReference type="SAM" id="MobiDB-lite"/>
    </source>
</evidence>
<proteinExistence type="predicted"/>
<dbReference type="OrthoDB" id="2423954at2759"/>